<comment type="caution">
    <text evidence="10">The sequence shown here is derived from an EMBL/GenBank/DDBJ whole genome shotgun (WGS) entry which is preliminary data.</text>
</comment>
<evidence type="ECO:0000256" key="6">
    <source>
        <dbReference type="ARBA" id="ARBA00023065"/>
    </source>
</evidence>
<evidence type="ECO:0000256" key="5">
    <source>
        <dbReference type="ARBA" id="ARBA00022781"/>
    </source>
</evidence>
<evidence type="ECO:0000313" key="10">
    <source>
        <dbReference type="EMBL" id="KAK3036078.1"/>
    </source>
</evidence>
<keyword evidence="6" id="KW-0406">Ion transport</keyword>
<comment type="similarity">
    <text evidence="2">Belongs to the ATPase delta chain family.</text>
</comment>
<feature type="compositionally biased region" description="Polar residues" evidence="9">
    <location>
        <begin position="41"/>
        <end position="50"/>
    </location>
</feature>
<evidence type="ECO:0008006" key="12">
    <source>
        <dbReference type="Google" id="ProtNLM"/>
    </source>
</evidence>
<dbReference type="EMBL" id="JAVXUP010000158">
    <property type="protein sequence ID" value="KAK3036078.1"/>
    <property type="molecule type" value="Genomic_DNA"/>
</dbReference>
<evidence type="ECO:0000256" key="4">
    <source>
        <dbReference type="ARBA" id="ARBA00022448"/>
    </source>
</evidence>
<dbReference type="NCBIfam" id="TIGR01145">
    <property type="entry name" value="ATP_synt_delta"/>
    <property type="match status" value="1"/>
</dbReference>
<keyword evidence="8" id="KW-0066">ATP synthesis</keyword>
<dbReference type="InterPro" id="IPR026015">
    <property type="entry name" value="ATP_synth_OSCP/delta_N_sf"/>
</dbReference>
<feature type="region of interest" description="Disordered" evidence="9">
    <location>
        <begin position="30"/>
        <end position="50"/>
    </location>
</feature>
<reference evidence="10" key="1">
    <citation type="submission" date="2022-12" db="EMBL/GenBank/DDBJ databases">
        <title>Draft genome assemblies for two species of Escallonia (Escalloniales).</title>
        <authorList>
            <person name="Chanderbali A."/>
            <person name="Dervinis C."/>
            <person name="Anghel I."/>
            <person name="Soltis D."/>
            <person name="Soltis P."/>
            <person name="Zapata F."/>
        </authorList>
    </citation>
    <scope>NUCLEOTIDE SEQUENCE</scope>
    <source>
        <strain evidence="10">UCBG64.0493</strain>
        <tissue evidence="10">Leaf</tissue>
    </source>
</reference>
<name>A0AA88WXK1_9ASTE</name>
<evidence type="ECO:0000313" key="11">
    <source>
        <dbReference type="Proteomes" id="UP001188597"/>
    </source>
</evidence>
<keyword evidence="4" id="KW-0813">Transport</keyword>
<keyword evidence="5" id="KW-0375">Hydrogen ion transport</keyword>
<protein>
    <recommendedName>
        <fullName evidence="12">ATP synthase delta chain, chloroplastic</fullName>
    </recommendedName>
</protein>
<dbReference type="GO" id="GO:0016020">
    <property type="term" value="C:membrane"/>
    <property type="evidence" value="ECO:0007669"/>
    <property type="project" value="UniProtKB-SubCell"/>
</dbReference>
<dbReference type="AlphaFoldDB" id="A0AA88WXK1"/>
<dbReference type="Pfam" id="PF00213">
    <property type="entry name" value="OSCP"/>
    <property type="match status" value="1"/>
</dbReference>
<evidence type="ECO:0000256" key="8">
    <source>
        <dbReference type="ARBA" id="ARBA00023310"/>
    </source>
</evidence>
<dbReference type="InterPro" id="IPR000711">
    <property type="entry name" value="ATPase_OSCP/dsu"/>
</dbReference>
<accession>A0AA88WXK1</accession>
<dbReference type="SUPFAM" id="SSF47928">
    <property type="entry name" value="N-terminal domain of the delta subunit of the F1F0-ATP synthase"/>
    <property type="match status" value="1"/>
</dbReference>
<evidence type="ECO:0000256" key="2">
    <source>
        <dbReference type="ARBA" id="ARBA00007046"/>
    </source>
</evidence>
<keyword evidence="7" id="KW-0472">Membrane</keyword>
<evidence type="ECO:0000256" key="3">
    <source>
        <dbReference type="ARBA" id="ARBA00011648"/>
    </source>
</evidence>
<keyword evidence="11" id="KW-1185">Reference proteome</keyword>
<dbReference type="GO" id="GO:0046933">
    <property type="term" value="F:proton-transporting ATP synthase activity, rotational mechanism"/>
    <property type="evidence" value="ECO:0007669"/>
    <property type="project" value="InterPro"/>
</dbReference>
<dbReference type="PANTHER" id="PTHR11910">
    <property type="entry name" value="ATP SYNTHASE DELTA CHAIN"/>
    <property type="match status" value="1"/>
</dbReference>
<sequence length="239" mass="26698">MDALPSSVSSFKVPAISTTTSREFYHVKPPIATSHLPPHPNLSSASTKLPNSISNKSTSFAQNNNFISPFPSSDQTLPLKQSPLFVHRKPASGYAAALTDAARSNNSLQTLEKDIKRFAKYLRNEKLRNVMTNPSVKEKEKGQIVKEVAEKGKFHKHLVVLVKMLVEKNELGMVGEVLEEFERFYDEMSGTQVVLVSSMAKMEEEQLFGIARRVQKISGALKVKVRHWVQAERSLSFAV</sequence>
<comment type="subunit">
    <text evidence="3">F-type ATPases have 2 components, CF(1) - the catalytic core - and CF(0) - the membrane proton channel. CF(1) has five subunits: alpha(3), beta(3), gamma(1), delta(1), epsilon(1). CF(0) has three main subunits: a, b and c.</text>
</comment>
<proteinExistence type="inferred from homology"/>
<comment type="subcellular location">
    <subcellularLocation>
        <location evidence="1">Membrane</location>
    </subcellularLocation>
</comment>
<gene>
    <name evidence="10" type="ORF">RJ639_029831</name>
</gene>
<dbReference type="Gene3D" id="1.10.520.20">
    <property type="entry name" value="N-terminal domain of the delta subunit of the F1F0-ATP synthase"/>
    <property type="match status" value="1"/>
</dbReference>
<organism evidence="10 11">
    <name type="scientific">Escallonia herrerae</name>
    <dbReference type="NCBI Taxonomy" id="1293975"/>
    <lineage>
        <taxon>Eukaryota</taxon>
        <taxon>Viridiplantae</taxon>
        <taxon>Streptophyta</taxon>
        <taxon>Embryophyta</taxon>
        <taxon>Tracheophyta</taxon>
        <taxon>Spermatophyta</taxon>
        <taxon>Magnoliopsida</taxon>
        <taxon>eudicotyledons</taxon>
        <taxon>Gunneridae</taxon>
        <taxon>Pentapetalae</taxon>
        <taxon>asterids</taxon>
        <taxon>campanulids</taxon>
        <taxon>Escalloniales</taxon>
        <taxon>Escalloniaceae</taxon>
        <taxon>Escallonia</taxon>
    </lineage>
</organism>
<evidence type="ECO:0000256" key="1">
    <source>
        <dbReference type="ARBA" id="ARBA00004370"/>
    </source>
</evidence>
<evidence type="ECO:0000256" key="9">
    <source>
        <dbReference type="SAM" id="MobiDB-lite"/>
    </source>
</evidence>
<dbReference type="Proteomes" id="UP001188597">
    <property type="component" value="Unassembled WGS sequence"/>
</dbReference>
<evidence type="ECO:0000256" key="7">
    <source>
        <dbReference type="ARBA" id="ARBA00023136"/>
    </source>
</evidence>